<protein>
    <submittedName>
        <fullName evidence="1">Uncharacterized protein</fullName>
    </submittedName>
</protein>
<name>A0AAD7GK71_MYCRO</name>
<gene>
    <name evidence="1" type="ORF">B0H17DRAFT_1131691</name>
</gene>
<evidence type="ECO:0000313" key="2">
    <source>
        <dbReference type="Proteomes" id="UP001221757"/>
    </source>
</evidence>
<comment type="caution">
    <text evidence="1">The sequence shown here is derived from an EMBL/GenBank/DDBJ whole genome shotgun (WGS) entry which is preliminary data.</text>
</comment>
<dbReference type="AlphaFoldDB" id="A0AAD7GK71"/>
<accession>A0AAD7GK71</accession>
<dbReference type="Proteomes" id="UP001221757">
    <property type="component" value="Unassembled WGS sequence"/>
</dbReference>
<keyword evidence="2" id="KW-1185">Reference proteome</keyword>
<sequence>MSIAQLTMDVPLPNSPPRSLLNEYRRDNELWFTDLVKRSPVFHDMLQFPQPDDAEVVDGDECIDGYMRGKRLNSVIVRTKREGAERFKRHRMPNQRHPAEPLHALDAMSQDTHDISNRGAPDRTIFVRDFRPGARQKQDLARCRHDGK</sequence>
<proteinExistence type="predicted"/>
<organism evidence="1 2">
    <name type="scientific">Mycena rosella</name>
    <name type="common">Pink bonnet</name>
    <name type="synonym">Agaricus rosellus</name>
    <dbReference type="NCBI Taxonomy" id="1033263"/>
    <lineage>
        <taxon>Eukaryota</taxon>
        <taxon>Fungi</taxon>
        <taxon>Dikarya</taxon>
        <taxon>Basidiomycota</taxon>
        <taxon>Agaricomycotina</taxon>
        <taxon>Agaricomycetes</taxon>
        <taxon>Agaricomycetidae</taxon>
        <taxon>Agaricales</taxon>
        <taxon>Marasmiineae</taxon>
        <taxon>Mycenaceae</taxon>
        <taxon>Mycena</taxon>
    </lineage>
</organism>
<dbReference type="EMBL" id="JARKIE010000040">
    <property type="protein sequence ID" value="KAJ7694748.1"/>
    <property type="molecule type" value="Genomic_DNA"/>
</dbReference>
<reference evidence="1" key="1">
    <citation type="submission" date="2023-03" db="EMBL/GenBank/DDBJ databases">
        <title>Massive genome expansion in bonnet fungi (Mycena s.s.) driven by repeated elements and novel gene families across ecological guilds.</title>
        <authorList>
            <consortium name="Lawrence Berkeley National Laboratory"/>
            <person name="Harder C.B."/>
            <person name="Miyauchi S."/>
            <person name="Viragh M."/>
            <person name="Kuo A."/>
            <person name="Thoen E."/>
            <person name="Andreopoulos B."/>
            <person name="Lu D."/>
            <person name="Skrede I."/>
            <person name="Drula E."/>
            <person name="Henrissat B."/>
            <person name="Morin E."/>
            <person name="Kohler A."/>
            <person name="Barry K."/>
            <person name="LaButti K."/>
            <person name="Morin E."/>
            <person name="Salamov A."/>
            <person name="Lipzen A."/>
            <person name="Mereny Z."/>
            <person name="Hegedus B."/>
            <person name="Baldrian P."/>
            <person name="Stursova M."/>
            <person name="Weitz H."/>
            <person name="Taylor A."/>
            <person name="Grigoriev I.V."/>
            <person name="Nagy L.G."/>
            <person name="Martin F."/>
            <person name="Kauserud H."/>
        </authorList>
    </citation>
    <scope>NUCLEOTIDE SEQUENCE</scope>
    <source>
        <strain evidence="1">CBHHK067</strain>
    </source>
</reference>
<evidence type="ECO:0000313" key="1">
    <source>
        <dbReference type="EMBL" id="KAJ7694748.1"/>
    </source>
</evidence>